<protein>
    <submittedName>
        <fullName evidence="1">Uncharacterized protein</fullName>
    </submittedName>
</protein>
<proteinExistence type="predicted"/>
<reference evidence="1 2" key="1">
    <citation type="submission" date="2013-04" db="EMBL/GenBank/DDBJ databases">
        <authorList>
            <person name="Weinstock G."/>
            <person name="Sodergren E."/>
            <person name="Lobos E.A."/>
            <person name="Fulton L."/>
            <person name="Fulton R."/>
            <person name="Courtney L."/>
            <person name="Fronick C."/>
            <person name="O'Laughlin M."/>
            <person name="Godfrey J."/>
            <person name="Wilson R.M."/>
            <person name="Miner T."/>
            <person name="Farmer C."/>
            <person name="Delehaunty K."/>
            <person name="Cordes M."/>
            <person name="Minx P."/>
            <person name="Tomlinson C."/>
            <person name="Chen J."/>
            <person name="Wollam A."/>
            <person name="Pepin K.H."/>
            <person name="Palsikar V.B."/>
            <person name="Zhang X."/>
            <person name="Suruliraj S."/>
            <person name="Perna N.T."/>
            <person name="Plunkett G."/>
            <person name="Warren W."/>
            <person name="Mitreva M."/>
            <person name="Mardis E.R."/>
            <person name="Wilson R.K."/>
        </authorList>
    </citation>
    <scope>NUCLEOTIDE SEQUENCE [LARGE SCALE GENOMIC DNA]</scope>
    <source>
        <strain evidence="1 2">DSM 4568</strain>
    </source>
</reference>
<dbReference type="EMBL" id="ATDT01000003">
    <property type="protein sequence ID" value="EPF20801.1"/>
    <property type="molecule type" value="Genomic_DNA"/>
</dbReference>
<gene>
    <name evidence="1" type="ORF">HMPREF0201_00536</name>
</gene>
<comment type="caution">
    <text evidence="1">The sequence shown here is derived from an EMBL/GenBank/DDBJ whole genome shotgun (WGS) entry which is preliminary data.</text>
</comment>
<dbReference type="PATRIC" id="fig|566551.4.peg.495"/>
<name>S3J812_9ENTR</name>
<evidence type="ECO:0000313" key="2">
    <source>
        <dbReference type="Proteomes" id="UP000014585"/>
    </source>
</evidence>
<dbReference type="Proteomes" id="UP000014585">
    <property type="component" value="Unassembled WGS sequence"/>
</dbReference>
<sequence>MQTRKQHPAKAVAGVIILRLDVNVVNHSQGMVMGHLESKGLQ</sequence>
<accession>S3J812</accession>
<evidence type="ECO:0000313" key="1">
    <source>
        <dbReference type="EMBL" id="EPF20801.1"/>
    </source>
</evidence>
<dbReference type="STRING" id="566551.HMPREF0201_00536"/>
<dbReference type="AlphaFoldDB" id="S3J812"/>
<organism evidence="1 2">
    <name type="scientific">Cedecea davisae DSM 4568</name>
    <dbReference type="NCBI Taxonomy" id="566551"/>
    <lineage>
        <taxon>Bacteria</taxon>
        <taxon>Pseudomonadati</taxon>
        <taxon>Pseudomonadota</taxon>
        <taxon>Gammaproteobacteria</taxon>
        <taxon>Enterobacterales</taxon>
        <taxon>Enterobacteriaceae</taxon>
        <taxon>Cedecea</taxon>
    </lineage>
</organism>
<dbReference type="HOGENOM" id="CLU_3249023_0_0_6"/>